<dbReference type="InterPro" id="IPR012337">
    <property type="entry name" value="RNaseH-like_sf"/>
</dbReference>
<comment type="cofactor">
    <cofactor evidence="14 15">
        <name>Mn(2+)</name>
        <dbReference type="ChEBI" id="CHEBI:29035"/>
    </cofactor>
    <cofactor evidence="14 15">
        <name>Mg(2+)</name>
        <dbReference type="ChEBI" id="CHEBI:18420"/>
    </cofactor>
    <text evidence="14 15">Manganese or magnesium. Binds 1 divalent metal ion per monomer in the absence of substrate. May bind a second metal ion after substrate binding.</text>
</comment>
<evidence type="ECO:0000256" key="3">
    <source>
        <dbReference type="ARBA" id="ARBA00004065"/>
    </source>
</evidence>
<comment type="subcellular location">
    <subcellularLocation>
        <location evidence="4 14">Cytoplasm</location>
    </subcellularLocation>
</comment>
<dbReference type="PROSITE" id="PS51975">
    <property type="entry name" value="RNASE_H_2"/>
    <property type="match status" value="1"/>
</dbReference>
<dbReference type="Gene3D" id="3.30.420.10">
    <property type="entry name" value="Ribonuclease H-like superfamily/Ribonuclease H"/>
    <property type="match status" value="1"/>
</dbReference>
<comment type="similarity">
    <text evidence="5 14 16">Belongs to the RNase HII family.</text>
</comment>
<evidence type="ECO:0000256" key="6">
    <source>
        <dbReference type="ARBA" id="ARBA00012180"/>
    </source>
</evidence>
<keyword evidence="11 14" id="KW-0255">Endonuclease</keyword>
<gene>
    <name evidence="14 18" type="primary">rnhB</name>
    <name evidence="18" type="ORF">ACFQPC_03550</name>
</gene>
<feature type="binding site" evidence="14 15">
    <location>
        <position position="23"/>
    </location>
    <ligand>
        <name>a divalent metal cation</name>
        <dbReference type="ChEBI" id="CHEBI:60240"/>
    </ligand>
</feature>
<evidence type="ECO:0000256" key="8">
    <source>
        <dbReference type="ARBA" id="ARBA00022490"/>
    </source>
</evidence>
<evidence type="ECO:0000256" key="2">
    <source>
        <dbReference type="ARBA" id="ARBA00001946"/>
    </source>
</evidence>
<evidence type="ECO:0000256" key="4">
    <source>
        <dbReference type="ARBA" id="ARBA00004496"/>
    </source>
</evidence>
<evidence type="ECO:0000256" key="10">
    <source>
        <dbReference type="ARBA" id="ARBA00022723"/>
    </source>
</evidence>
<dbReference type="Pfam" id="PF01351">
    <property type="entry name" value="RNase_HII"/>
    <property type="match status" value="1"/>
</dbReference>
<dbReference type="NCBIfam" id="NF000595">
    <property type="entry name" value="PRK00015.1-3"/>
    <property type="match status" value="1"/>
</dbReference>
<evidence type="ECO:0000313" key="19">
    <source>
        <dbReference type="Proteomes" id="UP001596542"/>
    </source>
</evidence>
<dbReference type="GO" id="GO:0004523">
    <property type="term" value="F:RNA-DNA hybrid ribonuclease activity"/>
    <property type="evidence" value="ECO:0007669"/>
    <property type="project" value="UniProtKB-EC"/>
</dbReference>
<comment type="function">
    <text evidence="3 14 16">Endonuclease that specifically degrades the RNA of RNA-DNA hybrids.</text>
</comment>
<keyword evidence="9 14" id="KW-0540">Nuclease</keyword>
<dbReference type="InterPro" id="IPR001352">
    <property type="entry name" value="RNase_HII/HIII"/>
</dbReference>
<dbReference type="PANTHER" id="PTHR10954">
    <property type="entry name" value="RIBONUCLEASE H2 SUBUNIT A"/>
    <property type="match status" value="1"/>
</dbReference>
<dbReference type="InterPro" id="IPR036397">
    <property type="entry name" value="RNaseH_sf"/>
</dbReference>
<protein>
    <recommendedName>
        <fullName evidence="7 14">Ribonuclease HII</fullName>
        <shortName evidence="14">RNase HII</shortName>
        <ecNumber evidence="6 14">3.1.26.4</ecNumber>
    </recommendedName>
</protein>
<evidence type="ECO:0000256" key="15">
    <source>
        <dbReference type="PROSITE-ProRule" id="PRU01319"/>
    </source>
</evidence>
<feature type="binding site" evidence="14 15">
    <location>
        <position position="115"/>
    </location>
    <ligand>
        <name>a divalent metal cation</name>
        <dbReference type="ChEBI" id="CHEBI:60240"/>
    </ligand>
</feature>
<proteinExistence type="inferred from homology"/>
<keyword evidence="12 14" id="KW-0378">Hydrolase</keyword>
<evidence type="ECO:0000256" key="16">
    <source>
        <dbReference type="RuleBase" id="RU003515"/>
    </source>
</evidence>
<accession>A0ABW2I7X0</accession>
<dbReference type="InterPro" id="IPR024567">
    <property type="entry name" value="RNase_HII/HIII_dom"/>
</dbReference>
<dbReference type="CDD" id="cd07182">
    <property type="entry name" value="RNase_HII_bacteria_HII_like"/>
    <property type="match status" value="1"/>
</dbReference>
<sequence length="210" mass="22908">MKKEDPNLSLFSFLDEDIICGVDEAGRGPLAGPVFAAAVILDPMRPIDGLRDSKKLTEAKRDALALDIKQYAMSWSIAQCSEEEIDSLNILQATMLAMRRAIEGLHVLPTLALIDGNRCPVTSVRSEAIIKGDDKVQAISAASILAKTARDHALGLLHIQYPHYAFDQHKGYPTALHLERLREHGVSPVHRKSYAPVRALLGAVTPANKA</sequence>
<keyword evidence="8 14" id="KW-0963">Cytoplasm</keyword>
<evidence type="ECO:0000256" key="9">
    <source>
        <dbReference type="ARBA" id="ARBA00022722"/>
    </source>
</evidence>
<keyword evidence="10 14" id="KW-0479">Metal-binding</keyword>
<evidence type="ECO:0000256" key="12">
    <source>
        <dbReference type="ARBA" id="ARBA00022801"/>
    </source>
</evidence>
<evidence type="ECO:0000259" key="17">
    <source>
        <dbReference type="PROSITE" id="PS51975"/>
    </source>
</evidence>
<feature type="binding site" evidence="14 15">
    <location>
        <position position="24"/>
    </location>
    <ligand>
        <name>a divalent metal cation</name>
        <dbReference type="ChEBI" id="CHEBI:60240"/>
    </ligand>
</feature>
<evidence type="ECO:0000256" key="7">
    <source>
        <dbReference type="ARBA" id="ARBA00019179"/>
    </source>
</evidence>
<dbReference type="Proteomes" id="UP001596542">
    <property type="component" value="Unassembled WGS sequence"/>
</dbReference>
<evidence type="ECO:0000256" key="5">
    <source>
        <dbReference type="ARBA" id="ARBA00007383"/>
    </source>
</evidence>
<dbReference type="PANTHER" id="PTHR10954:SF18">
    <property type="entry name" value="RIBONUCLEASE HII"/>
    <property type="match status" value="1"/>
</dbReference>
<dbReference type="RefSeq" id="WP_382270223.1">
    <property type="nucleotide sequence ID" value="NZ_JBHTBU010000001.1"/>
</dbReference>
<feature type="domain" description="RNase H type-2" evidence="17">
    <location>
        <begin position="17"/>
        <end position="206"/>
    </location>
</feature>
<evidence type="ECO:0000256" key="14">
    <source>
        <dbReference type="HAMAP-Rule" id="MF_00052"/>
    </source>
</evidence>
<evidence type="ECO:0000256" key="1">
    <source>
        <dbReference type="ARBA" id="ARBA00000077"/>
    </source>
</evidence>
<comment type="caution">
    <text evidence="18">The sequence shown here is derived from an EMBL/GenBank/DDBJ whole genome shotgun (WGS) entry which is preliminary data.</text>
</comment>
<reference evidence="19" key="1">
    <citation type="journal article" date="2019" name="Int. J. Syst. Evol. Microbiol.">
        <title>The Global Catalogue of Microorganisms (GCM) 10K type strain sequencing project: providing services to taxonomists for standard genome sequencing and annotation.</title>
        <authorList>
            <consortium name="The Broad Institute Genomics Platform"/>
            <consortium name="The Broad Institute Genome Sequencing Center for Infectious Disease"/>
            <person name="Wu L."/>
            <person name="Ma J."/>
        </authorList>
    </citation>
    <scope>NUCLEOTIDE SEQUENCE [LARGE SCALE GENOMIC DNA]</scope>
    <source>
        <strain evidence="19">KACC 12508</strain>
    </source>
</reference>
<comment type="cofactor">
    <cofactor evidence="2">
        <name>Mg(2+)</name>
        <dbReference type="ChEBI" id="CHEBI:18420"/>
    </cofactor>
</comment>
<organism evidence="18 19">
    <name type="scientific">Herminiimonas glaciei</name>
    <dbReference type="NCBI Taxonomy" id="523788"/>
    <lineage>
        <taxon>Bacteria</taxon>
        <taxon>Pseudomonadati</taxon>
        <taxon>Pseudomonadota</taxon>
        <taxon>Betaproteobacteria</taxon>
        <taxon>Burkholderiales</taxon>
        <taxon>Oxalobacteraceae</taxon>
        <taxon>Herminiimonas</taxon>
    </lineage>
</organism>
<dbReference type="HAMAP" id="MF_00052_B">
    <property type="entry name" value="RNase_HII_B"/>
    <property type="match status" value="1"/>
</dbReference>
<dbReference type="NCBIfam" id="NF000596">
    <property type="entry name" value="PRK00015.1-4"/>
    <property type="match status" value="1"/>
</dbReference>
<comment type="catalytic activity">
    <reaction evidence="1 14 15 16">
        <text>Endonucleolytic cleavage to 5'-phosphomonoester.</text>
        <dbReference type="EC" id="3.1.26.4"/>
    </reaction>
</comment>
<name>A0ABW2I7X0_9BURK</name>
<dbReference type="EMBL" id="JBHTBU010000001">
    <property type="protein sequence ID" value="MFC7287103.1"/>
    <property type="molecule type" value="Genomic_DNA"/>
</dbReference>
<dbReference type="EC" id="3.1.26.4" evidence="6 14"/>
<evidence type="ECO:0000313" key="18">
    <source>
        <dbReference type="EMBL" id="MFC7287103.1"/>
    </source>
</evidence>
<evidence type="ECO:0000256" key="13">
    <source>
        <dbReference type="ARBA" id="ARBA00023211"/>
    </source>
</evidence>
<keyword evidence="13 14" id="KW-0464">Manganese</keyword>
<evidence type="ECO:0000256" key="11">
    <source>
        <dbReference type="ARBA" id="ARBA00022759"/>
    </source>
</evidence>
<keyword evidence="19" id="KW-1185">Reference proteome</keyword>
<dbReference type="InterPro" id="IPR022898">
    <property type="entry name" value="RNase_HII"/>
</dbReference>
<dbReference type="SUPFAM" id="SSF53098">
    <property type="entry name" value="Ribonuclease H-like"/>
    <property type="match status" value="1"/>
</dbReference>